<dbReference type="SUPFAM" id="SSF51735">
    <property type="entry name" value="NAD(P)-binding Rossmann-fold domains"/>
    <property type="match status" value="1"/>
</dbReference>
<dbReference type="InterPro" id="IPR013328">
    <property type="entry name" value="6PGD_dom2"/>
</dbReference>
<dbReference type="Pfam" id="PF14833">
    <property type="entry name" value="NAD_binding_11"/>
    <property type="match status" value="1"/>
</dbReference>
<dbReference type="SMART" id="SM00293">
    <property type="entry name" value="PWWP"/>
    <property type="match status" value="1"/>
</dbReference>
<dbReference type="PANTHER" id="PTHR43580:SF2">
    <property type="entry name" value="CYTOKINE-LIKE NUCLEAR FACTOR N-PAC"/>
    <property type="match status" value="1"/>
</dbReference>
<reference evidence="10" key="1">
    <citation type="journal article" date="2020" name="bioRxiv">
        <title>Chromosome-level reference genome of the European wasp spider Argiope bruennichi: a resource for studies on range expansion and evolutionary adaptation.</title>
        <authorList>
            <person name="Sheffer M.M."/>
            <person name="Hoppe A."/>
            <person name="Krehenwinkel H."/>
            <person name="Uhl G."/>
            <person name="Kuss A.W."/>
            <person name="Jensen L."/>
            <person name="Jensen C."/>
            <person name="Gillespie R.G."/>
            <person name="Hoff K.J."/>
            <person name="Prost S."/>
        </authorList>
    </citation>
    <scope>NUCLEOTIDE SEQUENCE</scope>
</reference>
<evidence type="ECO:0000256" key="5">
    <source>
        <dbReference type="ARBA" id="ARBA00034140"/>
    </source>
</evidence>
<dbReference type="PANTHER" id="PTHR43580">
    <property type="entry name" value="OXIDOREDUCTASE GLYR1-RELATED"/>
    <property type="match status" value="1"/>
</dbReference>
<keyword evidence="11" id="KW-1185">Reference proteome</keyword>
<gene>
    <name evidence="10" type="ORF">HNY73_005991</name>
</gene>
<dbReference type="GO" id="GO:0003677">
    <property type="term" value="F:DNA binding"/>
    <property type="evidence" value="ECO:0007669"/>
    <property type="project" value="TreeGrafter"/>
</dbReference>
<dbReference type="SUPFAM" id="SSF48179">
    <property type="entry name" value="6-phosphogluconate dehydrogenase C-terminal domain-like"/>
    <property type="match status" value="1"/>
</dbReference>
<comment type="subcellular location">
    <subcellularLocation>
        <location evidence="1">Chromosome</location>
    </subcellularLocation>
</comment>
<evidence type="ECO:0000313" key="10">
    <source>
        <dbReference type="EMBL" id="KAF8791062.1"/>
    </source>
</evidence>
<dbReference type="FunFam" id="3.40.50.720:FF:000058">
    <property type="entry name" value="Putative oxidoreductase GLYR1 homolog"/>
    <property type="match status" value="1"/>
</dbReference>
<dbReference type="Gene3D" id="1.10.1040.10">
    <property type="entry name" value="N-(1-d-carboxylethyl)-l-norvaline Dehydrogenase, domain 2"/>
    <property type="match status" value="1"/>
</dbReference>
<reference evidence="10" key="2">
    <citation type="submission" date="2020-06" db="EMBL/GenBank/DDBJ databases">
        <authorList>
            <person name="Sheffer M."/>
        </authorList>
    </citation>
    <scope>NUCLEOTIDE SEQUENCE</scope>
</reference>
<evidence type="ECO:0000313" key="11">
    <source>
        <dbReference type="Proteomes" id="UP000807504"/>
    </source>
</evidence>
<dbReference type="InterPro" id="IPR036291">
    <property type="entry name" value="NAD(P)-bd_dom_sf"/>
</dbReference>
<name>A0A8T0FKR4_ARGBR</name>
<dbReference type="CDD" id="cd05836">
    <property type="entry name" value="PWWP_GLYR1"/>
    <property type="match status" value="1"/>
</dbReference>
<dbReference type="InterPro" id="IPR008927">
    <property type="entry name" value="6-PGluconate_DH-like_C_sf"/>
</dbReference>
<dbReference type="Pfam" id="PF03446">
    <property type="entry name" value="NAD_binding_2"/>
    <property type="match status" value="1"/>
</dbReference>
<evidence type="ECO:0000256" key="2">
    <source>
        <dbReference type="ARBA" id="ARBA00007598"/>
    </source>
</evidence>
<evidence type="ECO:0000256" key="3">
    <source>
        <dbReference type="ARBA" id="ARBA00022454"/>
    </source>
</evidence>
<dbReference type="PROSITE" id="PS50812">
    <property type="entry name" value="PWWP"/>
    <property type="match status" value="1"/>
</dbReference>
<dbReference type="GO" id="GO:0031491">
    <property type="term" value="F:nucleosome binding"/>
    <property type="evidence" value="ECO:0007669"/>
    <property type="project" value="TreeGrafter"/>
</dbReference>
<dbReference type="InterPro" id="IPR029154">
    <property type="entry name" value="HIBADH-like_NADP-bd"/>
</dbReference>
<sequence length="534" mass="59190">MAAKKDFNIGDLVWAKMKCFPFWPAKIVEPPTDKKSTPKKARHYVFFFGSKNYAWIQDENIVHHSEEMLQSTSSRKKSTLLKLAIKQITEDAPKQTKLLVKQKKSPEKSPEASTSGTQNKIAKVQRKEGKTESQKVRKKVVPKRRAMDESEYERTSPPQKLSERPAEDFSDLINNTPPNLNYKRIAVIRPLEEHTPPPTTAAAPPHTSSGITSRGYYELLPLPTFDLSAPSPTVVSRRVIPSDKEIGFIGLGMMGQRLVKNLLTCRHKVTVWNRTPEKCMPFTKIGAQLAQTPSDVVEKCDIIICCVSGPEASKSLVFGNCGILSGLDKSPPGSKSYVEMTTLDPTTSLDIAEAISRKGGRYLEAPFNGSRENAEDGNLLIMSAGDKEVFVSCESCFFTLAKNAYYLGDEVGTGSKMNLILRMFMGVSSAGLAESMALVQHCKLSQINFMEIIELGPVSSSLLLEKGQAIMSRCFQTNNTLKYQQRDITLALALDNGHGQPMSVTTAANEVFKRAKRQKYSDHDVSAVYMGVEY</sequence>
<accession>A0A8T0FKR4</accession>
<protein>
    <recommendedName>
        <fullName evidence="5">Cytokine-like nuclear factor N-PAC</fullName>
    </recommendedName>
    <alternativeName>
        <fullName evidence="4">Glyoxylate reductase 1 homolog</fullName>
    </alternativeName>
    <alternativeName>
        <fullName evidence="7">Nuclear protein NP60 homolog</fullName>
    </alternativeName>
    <alternativeName>
        <fullName evidence="6">Putative oxidoreductase GLYR1 homolog</fullName>
    </alternativeName>
</protein>
<evidence type="ECO:0000259" key="9">
    <source>
        <dbReference type="PROSITE" id="PS50812"/>
    </source>
</evidence>
<dbReference type="EMBL" id="JABXBU010000011">
    <property type="protein sequence ID" value="KAF8791062.1"/>
    <property type="molecule type" value="Genomic_DNA"/>
</dbReference>
<dbReference type="Pfam" id="PF00855">
    <property type="entry name" value="PWWP"/>
    <property type="match status" value="1"/>
</dbReference>
<dbReference type="InterPro" id="IPR000313">
    <property type="entry name" value="PWWP_dom"/>
</dbReference>
<evidence type="ECO:0000256" key="7">
    <source>
        <dbReference type="ARBA" id="ARBA00082969"/>
    </source>
</evidence>
<feature type="compositionally biased region" description="Polar residues" evidence="8">
    <location>
        <begin position="111"/>
        <end position="120"/>
    </location>
</feature>
<feature type="region of interest" description="Disordered" evidence="8">
    <location>
        <begin position="96"/>
        <end position="175"/>
    </location>
</feature>
<dbReference type="Gene3D" id="3.40.50.720">
    <property type="entry name" value="NAD(P)-binding Rossmann-like Domain"/>
    <property type="match status" value="1"/>
</dbReference>
<feature type="compositionally biased region" description="Basic and acidic residues" evidence="8">
    <location>
        <begin position="145"/>
        <end position="154"/>
    </location>
</feature>
<evidence type="ECO:0000256" key="4">
    <source>
        <dbReference type="ARBA" id="ARBA00030287"/>
    </source>
</evidence>
<dbReference type="GO" id="GO:0051287">
    <property type="term" value="F:NAD binding"/>
    <property type="evidence" value="ECO:0007669"/>
    <property type="project" value="InterPro"/>
</dbReference>
<feature type="domain" description="PWWP" evidence="9">
    <location>
        <begin position="9"/>
        <end position="67"/>
    </location>
</feature>
<keyword evidence="3" id="KW-0158">Chromosome</keyword>
<dbReference type="GO" id="GO:0140673">
    <property type="term" value="P:transcription elongation-coupled chromatin remodeling"/>
    <property type="evidence" value="ECO:0007669"/>
    <property type="project" value="TreeGrafter"/>
</dbReference>
<dbReference type="GO" id="GO:0050661">
    <property type="term" value="F:NADP binding"/>
    <property type="evidence" value="ECO:0007669"/>
    <property type="project" value="InterPro"/>
</dbReference>
<dbReference type="InterPro" id="IPR006115">
    <property type="entry name" value="6PGDH_NADP-bd"/>
</dbReference>
<feature type="compositionally biased region" description="Basic and acidic residues" evidence="8">
    <location>
        <begin position="125"/>
        <end position="135"/>
    </location>
</feature>
<dbReference type="AlphaFoldDB" id="A0A8T0FKR4"/>
<comment type="similarity">
    <text evidence="2">Belongs to the HIBADH-related family. NP60 subfamily.</text>
</comment>
<comment type="caution">
    <text evidence="10">The sequence shown here is derived from an EMBL/GenBank/DDBJ whole genome shotgun (WGS) entry which is preliminary data.</text>
</comment>
<dbReference type="InterPro" id="IPR051265">
    <property type="entry name" value="HIBADH-related_NP60_sf"/>
</dbReference>
<evidence type="ECO:0000256" key="8">
    <source>
        <dbReference type="SAM" id="MobiDB-lite"/>
    </source>
</evidence>
<evidence type="ECO:0000256" key="1">
    <source>
        <dbReference type="ARBA" id="ARBA00004286"/>
    </source>
</evidence>
<dbReference type="Proteomes" id="UP000807504">
    <property type="component" value="Unassembled WGS sequence"/>
</dbReference>
<proteinExistence type="inferred from homology"/>
<dbReference type="GO" id="GO:0000785">
    <property type="term" value="C:chromatin"/>
    <property type="evidence" value="ECO:0007669"/>
    <property type="project" value="TreeGrafter"/>
</dbReference>
<dbReference type="InterPro" id="IPR035501">
    <property type="entry name" value="GLYR1_PWWP"/>
</dbReference>
<evidence type="ECO:0000256" key="6">
    <source>
        <dbReference type="ARBA" id="ARBA00078412"/>
    </source>
</evidence>
<dbReference type="Gene3D" id="2.30.30.140">
    <property type="match status" value="1"/>
</dbReference>
<organism evidence="10 11">
    <name type="scientific">Argiope bruennichi</name>
    <name type="common">Wasp spider</name>
    <name type="synonym">Aranea bruennichi</name>
    <dbReference type="NCBI Taxonomy" id="94029"/>
    <lineage>
        <taxon>Eukaryota</taxon>
        <taxon>Metazoa</taxon>
        <taxon>Ecdysozoa</taxon>
        <taxon>Arthropoda</taxon>
        <taxon>Chelicerata</taxon>
        <taxon>Arachnida</taxon>
        <taxon>Araneae</taxon>
        <taxon>Araneomorphae</taxon>
        <taxon>Entelegynae</taxon>
        <taxon>Araneoidea</taxon>
        <taxon>Araneidae</taxon>
        <taxon>Argiope</taxon>
    </lineage>
</organism>
<dbReference type="SUPFAM" id="SSF63748">
    <property type="entry name" value="Tudor/PWWP/MBT"/>
    <property type="match status" value="1"/>
</dbReference>